<accession>A0A9X0CCD3</accession>
<dbReference type="EMBL" id="MU828019">
    <property type="protein sequence ID" value="KAJ7312212.1"/>
    <property type="molecule type" value="Genomic_DNA"/>
</dbReference>
<sequence length="244" mass="27922">MEDDEATPRGIIRGVLTCRRSISRECPTLRTRGKHQSSKYCEENSDQSSVPLRSSNSFVLNRSDLPTRERFSSSSISYTFRLNQHLELWDFYKQLQLPRVFVKRKRQKTVEPDTTLAETPEEPLLSASSDVEDIPQQSDEEGNRSSLVTSVAPVDTGTETDEQSVAMTTSHQTDHVTLMEAATPMLLDSYEDDEAAAQKYEFDVKFEFMCVKLNVFPCSLYLWGTLPNLRRTWYLFTAGIKQKL</sequence>
<dbReference type="AlphaFoldDB" id="A0A9X0CCD3"/>
<name>A0A9X0CCD3_9CNID</name>
<evidence type="ECO:0000313" key="2">
    <source>
        <dbReference type="EMBL" id="KAJ7312212.1"/>
    </source>
</evidence>
<comment type="caution">
    <text evidence="2">The sequence shown here is derived from an EMBL/GenBank/DDBJ whole genome shotgun (WGS) entry which is preliminary data.</text>
</comment>
<evidence type="ECO:0000313" key="3">
    <source>
        <dbReference type="Proteomes" id="UP001163046"/>
    </source>
</evidence>
<reference evidence="2" key="1">
    <citation type="submission" date="2023-01" db="EMBL/GenBank/DDBJ databases">
        <title>Genome assembly of the deep-sea coral Lophelia pertusa.</title>
        <authorList>
            <person name="Herrera S."/>
            <person name="Cordes E."/>
        </authorList>
    </citation>
    <scope>NUCLEOTIDE SEQUENCE</scope>
    <source>
        <strain evidence="2">USNM1676648</strain>
        <tissue evidence="2">Polyp</tissue>
    </source>
</reference>
<gene>
    <name evidence="2" type="ORF">OS493_039801</name>
</gene>
<protein>
    <submittedName>
        <fullName evidence="2">Uncharacterized protein</fullName>
    </submittedName>
</protein>
<evidence type="ECO:0000256" key="1">
    <source>
        <dbReference type="SAM" id="MobiDB-lite"/>
    </source>
</evidence>
<organism evidence="2 3">
    <name type="scientific">Desmophyllum pertusum</name>
    <dbReference type="NCBI Taxonomy" id="174260"/>
    <lineage>
        <taxon>Eukaryota</taxon>
        <taxon>Metazoa</taxon>
        <taxon>Cnidaria</taxon>
        <taxon>Anthozoa</taxon>
        <taxon>Hexacorallia</taxon>
        <taxon>Scleractinia</taxon>
        <taxon>Caryophylliina</taxon>
        <taxon>Caryophylliidae</taxon>
        <taxon>Desmophyllum</taxon>
    </lineage>
</organism>
<keyword evidence="3" id="KW-1185">Reference proteome</keyword>
<dbReference type="Proteomes" id="UP001163046">
    <property type="component" value="Unassembled WGS sequence"/>
</dbReference>
<feature type="region of interest" description="Disordered" evidence="1">
    <location>
        <begin position="106"/>
        <end position="172"/>
    </location>
</feature>
<feature type="region of interest" description="Disordered" evidence="1">
    <location>
        <begin position="29"/>
        <end position="53"/>
    </location>
</feature>
<proteinExistence type="predicted"/>